<evidence type="ECO:0000313" key="5">
    <source>
        <dbReference type="Proteomes" id="UP000572635"/>
    </source>
</evidence>
<accession>A0A7W8QSN6</accession>
<evidence type="ECO:0000313" key="4">
    <source>
        <dbReference type="EMBL" id="MBB5435210.1"/>
    </source>
</evidence>
<dbReference type="EMBL" id="JACHDB010000002">
    <property type="protein sequence ID" value="MBB5435210.1"/>
    <property type="molecule type" value="Genomic_DNA"/>
</dbReference>
<keyword evidence="2" id="KW-1133">Transmembrane helix</keyword>
<dbReference type="RefSeq" id="WP_184397865.1">
    <property type="nucleotide sequence ID" value="NZ_BAAAJD010000117.1"/>
</dbReference>
<dbReference type="InterPro" id="IPR012495">
    <property type="entry name" value="TadE-like_dom"/>
</dbReference>
<evidence type="ECO:0000259" key="3">
    <source>
        <dbReference type="Pfam" id="PF07811"/>
    </source>
</evidence>
<keyword evidence="2" id="KW-0812">Transmembrane</keyword>
<dbReference type="Pfam" id="PF07811">
    <property type="entry name" value="TadE"/>
    <property type="match status" value="1"/>
</dbReference>
<proteinExistence type="predicted"/>
<comment type="caution">
    <text evidence="4">The sequence shown here is derived from an EMBL/GenBank/DDBJ whole genome shotgun (WGS) entry which is preliminary data.</text>
</comment>
<dbReference type="AlphaFoldDB" id="A0A7W8QSN6"/>
<evidence type="ECO:0000256" key="1">
    <source>
        <dbReference type="SAM" id="MobiDB-lite"/>
    </source>
</evidence>
<protein>
    <recommendedName>
        <fullName evidence="3">TadE-like domain-containing protein</fullName>
    </recommendedName>
</protein>
<feature type="domain" description="TadE-like" evidence="3">
    <location>
        <begin position="11"/>
        <end position="47"/>
    </location>
</feature>
<feature type="transmembrane region" description="Helical" evidence="2">
    <location>
        <begin position="12"/>
        <end position="33"/>
    </location>
</feature>
<reference evidence="4 5" key="1">
    <citation type="submission" date="2020-08" db="EMBL/GenBank/DDBJ databases">
        <title>Sequencing the genomes of 1000 actinobacteria strains.</title>
        <authorList>
            <person name="Klenk H.-P."/>
        </authorList>
    </citation>
    <scope>NUCLEOTIDE SEQUENCE [LARGE SCALE GENOMIC DNA]</scope>
    <source>
        <strain evidence="4 5">DSM 44551</strain>
    </source>
</reference>
<gene>
    <name evidence="4" type="ORF">HDA36_005358</name>
</gene>
<feature type="region of interest" description="Disordered" evidence="1">
    <location>
        <begin position="86"/>
        <end position="124"/>
    </location>
</feature>
<name>A0A7W8QSN6_9ACTN</name>
<keyword evidence="5" id="KW-1185">Reference proteome</keyword>
<dbReference type="Proteomes" id="UP000572635">
    <property type="component" value="Unassembled WGS sequence"/>
</dbReference>
<sequence length="124" mass="13390">MNSRQGEKGSTELVMVLPIAFTMLMAVFQAGLWTHAQQRAEAVAERAMAAARAHDADAATGRREGHQALEQLRGAMLTHPRLQVQRTGGQARARLSADAPSLVPGWTPQVVAERSGPVERLETP</sequence>
<organism evidence="4 5">
    <name type="scientific">Nocardiopsis composta</name>
    <dbReference type="NCBI Taxonomy" id="157465"/>
    <lineage>
        <taxon>Bacteria</taxon>
        <taxon>Bacillati</taxon>
        <taxon>Actinomycetota</taxon>
        <taxon>Actinomycetes</taxon>
        <taxon>Streptosporangiales</taxon>
        <taxon>Nocardiopsidaceae</taxon>
        <taxon>Nocardiopsis</taxon>
    </lineage>
</organism>
<evidence type="ECO:0000256" key="2">
    <source>
        <dbReference type="SAM" id="Phobius"/>
    </source>
</evidence>
<keyword evidence="2" id="KW-0472">Membrane</keyword>